<dbReference type="RefSeq" id="WP_225089951.1">
    <property type="nucleotide sequence ID" value="NZ_BNHB01000005.1"/>
</dbReference>
<dbReference type="AlphaFoldDB" id="A0A4V6N7D4"/>
<protein>
    <submittedName>
        <fullName evidence="1">Uncharacterized protein</fullName>
    </submittedName>
</protein>
<accession>A0A4V6N7D4</accession>
<comment type="caution">
    <text evidence="1">The sequence shown here is derived from an EMBL/GenBank/DDBJ whole genome shotgun (WGS) entry which is preliminary data.</text>
</comment>
<name>A0A4V6N7D4_BIFLL</name>
<evidence type="ECO:0000313" key="1">
    <source>
        <dbReference type="EMBL" id="TCD73477.1"/>
    </source>
</evidence>
<sequence>MATKIEWDIFDYAARDVLSGLLDELGASYREMENLTQGEVTYSRIRDIKMGNKAPVRLSEFIRLSAISHCLPVQALNMVLDRVSELENEEYMSMTQEERDSINEIFEMLKAQQSSDISTDSVDPSTLNLAAKYGDIEREQEAYEEMP</sequence>
<dbReference type="Proteomes" id="UP000293701">
    <property type="component" value="Unassembled WGS sequence"/>
</dbReference>
<reference evidence="1 2" key="1">
    <citation type="journal article" date="2018" name="Sci. Rep.">
        <title>Genomic diversity and distribution of Bifidobacterium longum subsp. longum across the human lifespan.</title>
        <authorList>
            <person name="Odamaki T."/>
            <person name="Bottacini F."/>
            <person name="Kato K."/>
            <person name="Mitsuyama E."/>
            <person name="Yoshida K."/>
            <person name="Horigome A."/>
            <person name="Xiao J.Z."/>
            <person name="van Sinderen D."/>
        </authorList>
    </citation>
    <scope>NUCLEOTIDE SEQUENCE [LARGE SCALE GENOMIC DNA]</scope>
    <source>
        <strain evidence="1 2">MCC10002</strain>
    </source>
</reference>
<gene>
    <name evidence="1" type="ORF">MCC10002_1421</name>
</gene>
<dbReference type="EMBL" id="SHPM01000029">
    <property type="protein sequence ID" value="TCD73477.1"/>
    <property type="molecule type" value="Genomic_DNA"/>
</dbReference>
<proteinExistence type="predicted"/>
<organism evidence="1 2">
    <name type="scientific">Bifidobacterium longum subsp. longum</name>
    <dbReference type="NCBI Taxonomy" id="1679"/>
    <lineage>
        <taxon>Bacteria</taxon>
        <taxon>Bacillati</taxon>
        <taxon>Actinomycetota</taxon>
        <taxon>Actinomycetes</taxon>
        <taxon>Bifidobacteriales</taxon>
        <taxon>Bifidobacteriaceae</taxon>
        <taxon>Bifidobacterium</taxon>
    </lineage>
</organism>
<evidence type="ECO:0000313" key="2">
    <source>
        <dbReference type="Proteomes" id="UP000293701"/>
    </source>
</evidence>